<gene>
    <name evidence="2" type="ORF">K402DRAFT_428576</name>
</gene>
<dbReference type="AlphaFoldDB" id="A0A6G1H4X3"/>
<reference evidence="2" key="1">
    <citation type="journal article" date="2020" name="Stud. Mycol.">
        <title>101 Dothideomycetes genomes: a test case for predicting lifestyles and emergence of pathogens.</title>
        <authorList>
            <person name="Haridas S."/>
            <person name="Albert R."/>
            <person name="Binder M."/>
            <person name="Bloem J."/>
            <person name="Labutti K."/>
            <person name="Salamov A."/>
            <person name="Andreopoulos B."/>
            <person name="Baker S."/>
            <person name="Barry K."/>
            <person name="Bills G."/>
            <person name="Bluhm B."/>
            <person name="Cannon C."/>
            <person name="Castanera R."/>
            <person name="Culley D."/>
            <person name="Daum C."/>
            <person name="Ezra D."/>
            <person name="Gonzalez J."/>
            <person name="Henrissat B."/>
            <person name="Kuo A."/>
            <person name="Liang C."/>
            <person name="Lipzen A."/>
            <person name="Lutzoni F."/>
            <person name="Magnuson J."/>
            <person name="Mondo S."/>
            <person name="Nolan M."/>
            <person name="Ohm R."/>
            <person name="Pangilinan J."/>
            <person name="Park H.-J."/>
            <person name="Ramirez L."/>
            <person name="Alfaro M."/>
            <person name="Sun H."/>
            <person name="Tritt A."/>
            <person name="Yoshinaga Y."/>
            <person name="Zwiers L.-H."/>
            <person name="Turgeon B."/>
            <person name="Goodwin S."/>
            <person name="Spatafora J."/>
            <person name="Crous P."/>
            <person name="Grigoriev I."/>
        </authorList>
    </citation>
    <scope>NUCLEOTIDE SEQUENCE</scope>
    <source>
        <strain evidence="2">CBS 113979</strain>
    </source>
</reference>
<protein>
    <submittedName>
        <fullName evidence="2">Uncharacterized protein</fullName>
    </submittedName>
</protein>
<feature type="compositionally biased region" description="Polar residues" evidence="1">
    <location>
        <begin position="130"/>
        <end position="151"/>
    </location>
</feature>
<organism evidence="2 3">
    <name type="scientific">Aulographum hederae CBS 113979</name>
    <dbReference type="NCBI Taxonomy" id="1176131"/>
    <lineage>
        <taxon>Eukaryota</taxon>
        <taxon>Fungi</taxon>
        <taxon>Dikarya</taxon>
        <taxon>Ascomycota</taxon>
        <taxon>Pezizomycotina</taxon>
        <taxon>Dothideomycetes</taxon>
        <taxon>Pleosporomycetidae</taxon>
        <taxon>Aulographales</taxon>
        <taxon>Aulographaceae</taxon>
    </lineage>
</organism>
<proteinExistence type="predicted"/>
<evidence type="ECO:0000256" key="1">
    <source>
        <dbReference type="SAM" id="MobiDB-lite"/>
    </source>
</evidence>
<feature type="non-terminal residue" evidence="2">
    <location>
        <position position="1"/>
    </location>
</feature>
<sequence>CLSKFSSILNNTFISRSFAPSAYPGTLTQPTTMKHSHFIMAISMAFSVTNACETGPKPHENPESLGDLDALLPTSTVNEITTVHQEVLYGGPRPELQDLERSIRQALDILQSRYKSDITVEEHGDCELAGSSQDQRNGATAASESPETDSSAPDELSLHPIRLDGYRAGYHCGKAHATAFCKHRYHDSNDELPAANSYGHPFPWWILPRRCGRCGKV</sequence>
<name>A0A6G1H4X3_9PEZI</name>
<feature type="region of interest" description="Disordered" evidence="1">
    <location>
        <begin position="126"/>
        <end position="156"/>
    </location>
</feature>
<evidence type="ECO:0000313" key="3">
    <source>
        <dbReference type="Proteomes" id="UP000800041"/>
    </source>
</evidence>
<dbReference type="Proteomes" id="UP000800041">
    <property type="component" value="Unassembled WGS sequence"/>
</dbReference>
<accession>A0A6G1H4X3</accession>
<dbReference type="EMBL" id="ML977150">
    <property type="protein sequence ID" value="KAF1988008.1"/>
    <property type="molecule type" value="Genomic_DNA"/>
</dbReference>
<evidence type="ECO:0000313" key="2">
    <source>
        <dbReference type="EMBL" id="KAF1988008.1"/>
    </source>
</evidence>
<keyword evidence="3" id="KW-1185">Reference proteome</keyword>